<reference evidence="1" key="1">
    <citation type="submission" date="2021-06" db="EMBL/GenBank/DDBJ databases">
        <authorList>
            <person name="Kallberg Y."/>
            <person name="Tangrot J."/>
            <person name="Rosling A."/>
        </authorList>
    </citation>
    <scope>NUCLEOTIDE SEQUENCE</scope>
    <source>
        <strain evidence="1">MA461A</strain>
    </source>
</reference>
<sequence length="47" mass="5142">MGMVSMNSLRQGVVVIYFRRLASLRDKGIGIEKNKSTEEGNTNGNLG</sequence>
<evidence type="ECO:0000313" key="2">
    <source>
        <dbReference type="Proteomes" id="UP000789920"/>
    </source>
</evidence>
<organism evidence="1 2">
    <name type="scientific">Racocetra persica</name>
    <dbReference type="NCBI Taxonomy" id="160502"/>
    <lineage>
        <taxon>Eukaryota</taxon>
        <taxon>Fungi</taxon>
        <taxon>Fungi incertae sedis</taxon>
        <taxon>Mucoromycota</taxon>
        <taxon>Glomeromycotina</taxon>
        <taxon>Glomeromycetes</taxon>
        <taxon>Diversisporales</taxon>
        <taxon>Gigasporaceae</taxon>
        <taxon>Racocetra</taxon>
    </lineage>
</organism>
<dbReference type="Proteomes" id="UP000789920">
    <property type="component" value="Unassembled WGS sequence"/>
</dbReference>
<gene>
    <name evidence="1" type="ORF">RPERSI_LOCUS6074</name>
</gene>
<feature type="non-terminal residue" evidence="1">
    <location>
        <position position="47"/>
    </location>
</feature>
<name>A0ACA9MP79_9GLOM</name>
<dbReference type="EMBL" id="CAJVQC010009486">
    <property type="protein sequence ID" value="CAG8605168.1"/>
    <property type="molecule type" value="Genomic_DNA"/>
</dbReference>
<comment type="caution">
    <text evidence="1">The sequence shown here is derived from an EMBL/GenBank/DDBJ whole genome shotgun (WGS) entry which is preliminary data.</text>
</comment>
<proteinExistence type="predicted"/>
<keyword evidence="2" id="KW-1185">Reference proteome</keyword>
<evidence type="ECO:0000313" key="1">
    <source>
        <dbReference type="EMBL" id="CAG8605168.1"/>
    </source>
</evidence>
<protein>
    <submittedName>
        <fullName evidence="1">27930_t:CDS:1</fullName>
    </submittedName>
</protein>
<accession>A0ACA9MP79</accession>